<evidence type="ECO:0008006" key="3">
    <source>
        <dbReference type="Google" id="ProtNLM"/>
    </source>
</evidence>
<dbReference type="Proteomes" id="UP001209344">
    <property type="component" value="Unassembled WGS sequence"/>
</dbReference>
<name>A0AAP3BFX9_9BACT</name>
<dbReference type="AlphaFoldDB" id="A0AAP3BFX9"/>
<proteinExistence type="predicted"/>
<reference evidence="1" key="1">
    <citation type="submission" date="2022-11" db="EMBL/GenBank/DDBJ databases">
        <title>Genomic repertoires linked with pathogenic potency of arthritogenic Prevotella copri isolated from the gut of rheumatoid arthritis patients.</title>
        <authorList>
            <person name="Nii T."/>
            <person name="Maeda Y."/>
            <person name="Motooka D."/>
            <person name="Naito M."/>
            <person name="Matsumoto Y."/>
            <person name="Ogawa T."/>
            <person name="Oguro-Igashira E."/>
            <person name="Kishikawa T."/>
            <person name="Yamashita M."/>
            <person name="Koizumi S."/>
            <person name="Kurakawa T."/>
            <person name="Okumura R."/>
            <person name="Kayama H."/>
            <person name="Murakami M."/>
            <person name="Sakaguchi T."/>
            <person name="Das B."/>
            <person name="Nakamura S."/>
            <person name="Okada Y."/>
            <person name="Kumanogoh A."/>
            <person name="Takeda K."/>
        </authorList>
    </citation>
    <scope>NUCLEOTIDE SEQUENCE</scope>
    <source>
        <strain evidence="1">F3-75</strain>
    </source>
</reference>
<dbReference type="Gene3D" id="3.30.2310.20">
    <property type="entry name" value="RelE-like"/>
    <property type="match status" value="1"/>
</dbReference>
<comment type="caution">
    <text evidence="1">The sequence shown here is derived from an EMBL/GenBank/DDBJ whole genome shotgun (WGS) entry which is preliminary data.</text>
</comment>
<evidence type="ECO:0000313" key="1">
    <source>
        <dbReference type="EMBL" id="MCW4129257.1"/>
    </source>
</evidence>
<dbReference type="RefSeq" id="WP_264966789.1">
    <property type="nucleotide sequence ID" value="NZ_JAPDVK010000004.1"/>
</dbReference>
<dbReference type="EMBL" id="JAPDVK010000004">
    <property type="protein sequence ID" value="MCW4129257.1"/>
    <property type="molecule type" value="Genomic_DNA"/>
</dbReference>
<dbReference type="InterPro" id="IPR035093">
    <property type="entry name" value="RelE/ParE_toxin_dom_sf"/>
</dbReference>
<sequence length="113" mass="14084">MEIKADALFKREIKKSIEYALQEFGLKTARKWQTQFKEIMRLLEFMPKRYPIVAYFRNGTMEFRGAIIMKNFKIIYFYNEEKEILWLVDLWDLRQDPRKLNLRARRIERKEYH</sequence>
<gene>
    <name evidence="1" type="ORF">ONT16_13575</name>
</gene>
<organism evidence="1 2">
    <name type="scientific">Segatella copri</name>
    <dbReference type="NCBI Taxonomy" id="165179"/>
    <lineage>
        <taxon>Bacteria</taxon>
        <taxon>Pseudomonadati</taxon>
        <taxon>Bacteroidota</taxon>
        <taxon>Bacteroidia</taxon>
        <taxon>Bacteroidales</taxon>
        <taxon>Prevotellaceae</taxon>
        <taxon>Segatella</taxon>
    </lineage>
</organism>
<protein>
    <recommendedName>
        <fullName evidence="3">Type II toxin-antitoxin system RelE/ParE family toxin</fullName>
    </recommendedName>
</protein>
<evidence type="ECO:0000313" key="2">
    <source>
        <dbReference type="Proteomes" id="UP001209344"/>
    </source>
</evidence>
<accession>A0AAP3BFX9</accession>